<reference evidence="2" key="1">
    <citation type="submission" date="2014-09" db="EMBL/GenBank/DDBJ databases">
        <authorList>
            <person name="Magalhaes I.L.F."/>
            <person name="Oliveira U."/>
            <person name="Santos F.R."/>
            <person name="Vidigal T.H.D.A."/>
            <person name="Brescovit A.D."/>
            <person name="Santos A.J."/>
        </authorList>
    </citation>
    <scope>NUCLEOTIDE SEQUENCE</scope>
    <source>
        <tissue evidence="2">Shoot tissue taken approximately 20 cm above the soil surface</tissue>
    </source>
</reference>
<protein>
    <submittedName>
        <fullName evidence="2">Uncharacterized protein</fullName>
    </submittedName>
</protein>
<dbReference type="EMBL" id="GBRH01228846">
    <property type="protein sequence ID" value="JAD69049.1"/>
    <property type="molecule type" value="Transcribed_RNA"/>
</dbReference>
<organism evidence="2">
    <name type="scientific">Arundo donax</name>
    <name type="common">Giant reed</name>
    <name type="synonym">Donax arundinaceus</name>
    <dbReference type="NCBI Taxonomy" id="35708"/>
    <lineage>
        <taxon>Eukaryota</taxon>
        <taxon>Viridiplantae</taxon>
        <taxon>Streptophyta</taxon>
        <taxon>Embryophyta</taxon>
        <taxon>Tracheophyta</taxon>
        <taxon>Spermatophyta</taxon>
        <taxon>Magnoliopsida</taxon>
        <taxon>Liliopsida</taxon>
        <taxon>Poales</taxon>
        <taxon>Poaceae</taxon>
        <taxon>PACMAD clade</taxon>
        <taxon>Arundinoideae</taxon>
        <taxon>Arundineae</taxon>
        <taxon>Arundo</taxon>
    </lineage>
</organism>
<feature type="transmembrane region" description="Helical" evidence="1">
    <location>
        <begin position="15"/>
        <end position="40"/>
    </location>
</feature>
<proteinExistence type="predicted"/>
<evidence type="ECO:0000313" key="2">
    <source>
        <dbReference type="EMBL" id="JAD69049.1"/>
    </source>
</evidence>
<evidence type="ECO:0000256" key="1">
    <source>
        <dbReference type="SAM" id="Phobius"/>
    </source>
</evidence>
<accession>A0A0A9BYD8</accession>
<name>A0A0A9BYD8_ARUDO</name>
<keyword evidence="1" id="KW-0472">Membrane</keyword>
<feature type="transmembrane region" description="Helical" evidence="1">
    <location>
        <begin position="84"/>
        <end position="103"/>
    </location>
</feature>
<sequence length="104" mass="11558">MTGQARLQSLWRNKLILHATFCISITGFSFQAGISVLMSAQAEKMRYLLLEVTAFQVAATPPPLNPLHSSTLVARPTPLMQNSWMILLWIFILSTYSTTTGSMP</sequence>
<reference evidence="2" key="2">
    <citation type="journal article" date="2015" name="Data Brief">
        <title>Shoot transcriptome of the giant reed, Arundo donax.</title>
        <authorList>
            <person name="Barrero R.A."/>
            <person name="Guerrero F.D."/>
            <person name="Moolhuijzen P."/>
            <person name="Goolsby J.A."/>
            <person name="Tidwell J."/>
            <person name="Bellgard S.E."/>
            <person name="Bellgard M.I."/>
        </authorList>
    </citation>
    <scope>NUCLEOTIDE SEQUENCE</scope>
    <source>
        <tissue evidence="2">Shoot tissue taken approximately 20 cm above the soil surface</tissue>
    </source>
</reference>
<dbReference type="AlphaFoldDB" id="A0A0A9BYD8"/>
<keyword evidence="1" id="KW-1133">Transmembrane helix</keyword>
<keyword evidence="1" id="KW-0812">Transmembrane</keyword>